<dbReference type="Pfam" id="PF25054">
    <property type="entry name" value="PHD_pln"/>
    <property type="match status" value="1"/>
</dbReference>
<dbReference type="Proteomes" id="UP000655225">
    <property type="component" value="Unassembled WGS sequence"/>
</dbReference>
<proteinExistence type="predicted"/>
<evidence type="ECO:0000256" key="1">
    <source>
        <dbReference type="SAM" id="MobiDB-lite"/>
    </source>
</evidence>
<accession>A0A834Y9U2</accession>
<dbReference type="OrthoDB" id="1935489at2759"/>
<gene>
    <name evidence="3" type="ORF">HHK36_030720</name>
</gene>
<evidence type="ECO:0000313" key="4">
    <source>
        <dbReference type="Proteomes" id="UP000655225"/>
    </source>
</evidence>
<sequence length="164" mass="18862">MSKSKAATVITSPIVECCMCGDYGLPFELFRCKVCHFRSQHRYCSNLYPKAESCRVCNWCLINSSISSSTNNYKNKDDNKIKKKKKKKSDGHARMKVQKGKPIKKWRSPKRSSSARKKMVTDGCMEETLRSARLEEISNSKRGILTVQVFKGKVRRFKLLDEVL</sequence>
<dbReference type="OMA" id="SYELFQC"/>
<evidence type="ECO:0000313" key="3">
    <source>
        <dbReference type="EMBL" id="KAF8377343.1"/>
    </source>
</evidence>
<feature type="domain" description="PHD-type zinc finger plants" evidence="2">
    <location>
        <begin position="18"/>
        <end position="60"/>
    </location>
</feature>
<protein>
    <recommendedName>
        <fullName evidence="2">PHD-type zinc finger plants domain-containing protein</fullName>
    </recommendedName>
</protein>
<dbReference type="PANTHER" id="PTHR33779:SF1">
    <property type="entry name" value="EXPRESSED PROTEIN"/>
    <property type="match status" value="1"/>
</dbReference>
<organism evidence="3 4">
    <name type="scientific">Tetracentron sinense</name>
    <name type="common">Spur-leaf</name>
    <dbReference type="NCBI Taxonomy" id="13715"/>
    <lineage>
        <taxon>Eukaryota</taxon>
        <taxon>Viridiplantae</taxon>
        <taxon>Streptophyta</taxon>
        <taxon>Embryophyta</taxon>
        <taxon>Tracheophyta</taxon>
        <taxon>Spermatophyta</taxon>
        <taxon>Magnoliopsida</taxon>
        <taxon>Trochodendrales</taxon>
        <taxon>Trochodendraceae</taxon>
        <taxon>Tetracentron</taxon>
    </lineage>
</organism>
<keyword evidence="4" id="KW-1185">Reference proteome</keyword>
<dbReference type="InterPro" id="IPR056874">
    <property type="entry name" value="PHD_dom_pln"/>
</dbReference>
<comment type="caution">
    <text evidence="3">The sequence shown here is derived from an EMBL/GenBank/DDBJ whole genome shotgun (WGS) entry which is preliminary data.</text>
</comment>
<name>A0A834Y9U2_TETSI</name>
<reference evidence="3 4" key="1">
    <citation type="submission" date="2020-04" db="EMBL/GenBank/DDBJ databases">
        <title>Plant Genome Project.</title>
        <authorList>
            <person name="Zhang R.-G."/>
        </authorList>
    </citation>
    <scope>NUCLEOTIDE SEQUENCE [LARGE SCALE GENOMIC DNA]</scope>
    <source>
        <strain evidence="3">YNK0</strain>
        <tissue evidence="3">Leaf</tissue>
    </source>
</reference>
<evidence type="ECO:0000259" key="2">
    <source>
        <dbReference type="Pfam" id="PF25054"/>
    </source>
</evidence>
<dbReference type="PANTHER" id="PTHR33779">
    <property type="entry name" value="EXPRESSED PROTEIN"/>
    <property type="match status" value="1"/>
</dbReference>
<dbReference type="AlphaFoldDB" id="A0A834Y9U2"/>
<dbReference type="EMBL" id="JABCRI010000024">
    <property type="protein sequence ID" value="KAF8377343.1"/>
    <property type="molecule type" value="Genomic_DNA"/>
</dbReference>
<feature type="compositionally biased region" description="Basic residues" evidence="1">
    <location>
        <begin position="81"/>
        <end position="117"/>
    </location>
</feature>
<feature type="region of interest" description="Disordered" evidence="1">
    <location>
        <begin position="67"/>
        <end position="117"/>
    </location>
</feature>